<proteinExistence type="predicted"/>
<dbReference type="InterPro" id="IPR011009">
    <property type="entry name" value="Kinase-like_dom_sf"/>
</dbReference>
<dbReference type="InterPro" id="IPR051564">
    <property type="entry name" value="LRR_receptor-like_kinase"/>
</dbReference>
<dbReference type="Gene3D" id="1.10.510.10">
    <property type="entry name" value="Transferase(Phosphotransferase) domain 1"/>
    <property type="match status" value="1"/>
</dbReference>
<dbReference type="InterPro" id="IPR001245">
    <property type="entry name" value="Ser-Thr/Tyr_kinase_cat_dom"/>
</dbReference>
<reference evidence="3" key="1">
    <citation type="journal article" date="2013" name="Science">
        <title>The Amborella genome and the evolution of flowering plants.</title>
        <authorList>
            <consortium name="Amborella Genome Project"/>
        </authorList>
    </citation>
    <scope>NUCLEOTIDE SEQUENCE [LARGE SCALE GENOMIC DNA]</scope>
</reference>
<dbReference type="GO" id="GO:0004672">
    <property type="term" value="F:protein kinase activity"/>
    <property type="evidence" value="ECO:0007669"/>
    <property type="project" value="InterPro"/>
</dbReference>
<name>W1PIE8_AMBTC</name>
<accession>W1PIE8</accession>
<dbReference type="SUPFAM" id="SSF56112">
    <property type="entry name" value="Protein kinase-like (PK-like)"/>
    <property type="match status" value="1"/>
</dbReference>
<dbReference type="PANTHER" id="PTHR48055">
    <property type="entry name" value="LEUCINE-RICH REPEAT RECEPTOR PROTEIN KINASE EMS1"/>
    <property type="match status" value="1"/>
</dbReference>
<dbReference type="AlphaFoldDB" id="W1PIE8"/>
<dbReference type="PANTHER" id="PTHR48055:SF57">
    <property type="entry name" value="PROTEIN KINASE DOMAIN-CONTAINING PROTEIN"/>
    <property type="match status" value="1"/>
</dbReference>
<dbReference type="EMBL" id="KI392980">
    <property type="protein sequence ID" value="ERN09742.1"/>
    <property type="molecule type" value="Genomic_DNA"/>
</dbReference>
<dbReference type="HOGENOM" id="CLU_1410571_0_0_1"/>
<dbReference type="Pfam" id="PF07714">
    <property type="entry name" value="PK_Tyr_Ser-Thr"/>
    <property type="match status" value="1"/>
</dbReference>
<evidence type="ECO:0000259" key="1">
    <source>
        <dbReference type="Pfam" id="PF07714"/>
    </source>
</evidence>
<dbReference type="eggNOG" id="ENOG502QPYS">
    <property type="taxonomic scope" value="Eukaryota"/>
</dbReference>
<dbReference type="OMA" id="FECLISI"/>
<dbReference type="Gene3D" id="3.30.200.20">
    <property type="entry name" value="Phosphorylase Kinase, domain 1"/>
    <property type="match status" value="1"/>
</dbReference>
<protein>
    <recommendedName>
        <fullName evidence="1">Serine-threonine/tyrosine-protein kinase catalytic domain-containing protein</fullName>
    </recommendedName>
</protein>
<sequence>MVVAIKVLHLKHHRDFKSFTAECKALRGIRHRNLVKLITCCITRGLQEYSFDVNASTKGDVYSFGILLLEMFTGKKPTDDMFINGMNLREFVNKAYPHQVMEIVNAKLLEVGGTNRRSERPNEKLPCIVEIMDIGLSCSLESPMGRMDMRDVLNNLQDIKNEVLKFDAKRERGLVFDMPSNSSTIPHVIQPSL</sequence>
<keyword evidence="3" id="KW-1185">Reference proteome</keyword>
<gene>
    <name evidence="2" type="ORF">AMTR_s00029p00233310</name>
</gene>
<evidence type="ECO:0000313" key="2">
    <source>
        <dbReference type="EMBL" id="ERN09742.1"/>
    </source>
</evidence>
<evidence type="ECO:0000313" key="3">
    <source>
        <dbReference type="Proteomes" id="UP000017836"/>
    </source>
</evidence>
<dbReference type="Proteomes" id="UP000017836">
    <property type="component" value="Unassembled WGS sequence"/>
</dbReference>
<dbReference type="Gramene" id="ERN09742">
    <property type="protein sequence ID" value="ERN09742"/>
    <property type="gene ID" value="AMTR_s00029p00233310"/>
</dbReference>
<organism evidence="2 3">
    <name type="scientific">Amborella trichopoda</name>
    <dbReference type="NCBI Taxonomy" id="13333"/>
    <lineage>
        <taxon>Eukaryota</taxon>
        <taxon>Viridiplantae</taxon>
        <taxon>Streptophyta</taxon>
        <taxon>Embryophyta</taxon>
        <taxon>Tracheophyta</taxon>
        <taxon>Spermatophyta</taxon>
        <taxon>Magnoliopsida</taxon>
        <taxon>Amborellales</taxon>
        <taxon>Amborellaceae</taxon>
        <taxon>Amborella</taxon>
    </lineage>
</organism>
<feature type="domain" description="Serine-threonine/tyrosine-protein kinase catalytic" evidence="1">
    <location>
        <begin position="51"/>
        <end position="155"/>
    </location>
</feature>